<reference evidence="1 2" key="1">
    <citation type="submission" date="2014-04" db="EMBL/GenBank/DDBJ databases">
        <title>Evolutionary Origins and Diversification of the Mycorrhizal Mutualists.</title>
        <authorList>
            <consortium name="DOE Joint Genome Institute"/>
            <consortium name="Mycorrhizal Genomics Consortium"/>
            <person name="Kohler A."/>
            <person name="Kuo A."/>
            <person name="Nagy L.G."/>
            <person name="Floudas D."/>
            <person name="Copeland A."/>
            <person name="Barry K.W."/>
            <person name="Cichocki N."/>
            <person name="Veneault-Fourrey C."/>
            <person name="LaButti K."/>
            <person name="Lindquist E.A."/>
            <person name="Lipzen A."/>
            <person name="Lundell T."/>
            <person name="Morin E."/>
            <person name="Murat C."/>
            <person name="Riley R."/>
            <person name="Ohm R."/>
            <person name="Sun H."/>
            <person name="Tunlid A."/>
            <person name="Henrissat B."/>
            <person name="Grigoriev I.V."/>
            <person name="Hibbett D.S."/>
            <person name="Martin F."/>
        </authorList>
    </citation>
    <scope>NUCLEOTIDE SEQUENCE [LARGE SCALE GENOMIC DNA]</scope>
    <source>
        <strain evidence="1 2">FD-317 M1</strain>
    </source>
</reference>
<dbReference type="AlphaFoldDB" id="A0A0D0CC85"/>
<keyword evidence="2" id="KW-1185">Reference proteome</keyword>
<organism evidence="1 2">
    <name type="scientific">Collybiopsis luxurians FD-317 M1</name>
    <dbReference type="NCBI Taxonomy" id="944289"/>
    <lineage>
        <taxon>Eukaryota</taxon>
        <taxon>Fungi</taxon>
        <taxon>Dikarya</taxon>
        <taxon>Basidiomycota</taxon>
        <taxon>Agaricomycotina</taxon>
        <taxon>Agaricomycetes</taxon>
        <taxon>Agaricomycetidae</taxon>
        <taxon>Agaricales</taxon>
        <taxon>Marasmiineae</taxon>
        <taxon>Omphalotaceae</taxon>
        <taxon>Collybiopsis</taxon>
        <taxon>Collybiopsis luxurians</taxon>
    </lineage>
</organism>
<evidence type="ECO:0000313" key="1">
    <source>
        <dbReference type="EMBL" id="KIK60119.1"/>
    </source>
</evidence>
<gene>
    <name evidence="1" type="ORF">GYMLUDRAFT_244559</name>
</gene>
<dbReference type="Proteomes" id="UP000053593">
    <property type="component" value="Unassembled WGS sequence"/>
</dbReference>
<name>A0A0D0CC85_9AGAR</name>
<sequence length="265" mass="29499">MPKLIYVQNHGAHRLTSVSDTSYYFKLLKRWLFNGVGSGNGRCPGYMESLELNVFSGEKAKYYRQKRLEFNSKPTIEWVACPRSSVLASLRNPSNMNYGPTPSVAMELLNRLPNSSPTLILLPQPPPPQPVLTAPLPDPHLGIRRFLGILNDSRTWTRSRNEYREQVYIKTLGKQSSECQAQGSEAREMGEDGGESVAIIQREGNDMQVAHHYFDSLARPSSKTASPTLLGESTTSYASLLSQPSDASFSMEKEIWSEANVSGDP</sequence>
<protein>
    <submittedName>
        <fullName evidence="1">Uncharacterized protein</fullName>
    </submittedName>
</protein>
<evidence type="ECO:0000313" key="2">
    <source>
        <dbReference type="Proteomes" id="UP000053593"/>
    </source>
</evidence>
<dbReference type="HOGENOM" id="CLU_1049928_0_0_1"/>
<proteinExistence type="predicted"/>
<dbReference type="EMBL" id="KN834776">
    <property type="protein sequence ID" value="KIK60119.1"/>
    <property type="molecule type" value="Genomic_DNA"/>
</dbReference>
<accession>A0A0D0CC85</accession>